<dbReference type="SMART" id="SM00533">
    <property type="entry name" value="MUTSd"/>
    <property type="match status" value="1"/>
</dbReference>
<dbReference type="GO" id="GO:0140664">
    <property type="term" value="F:ATP-dependent DNA damage sensor activity"/>
    <property type="evidence" value="ECO:0007669"/>
    <property type="project" value="InterPro"/>
</dbReference>
<organism evidence="8 9">
    <name type="scientific">Caenorhabditis auriculariae</name>
    <dbReference type="NCBI Taxonomy" id="2777116"/>
    <lineage>
        <taxon>Eukaryota</taxon>
        <taxon>Metazoa</taxon>
        <taxon>Ecdysozoa</taxon>
        <taxon>Nematoda</taxon>
        <taxon>Chromadorea</taxon>
        <taxon>Rhabditida</taxon>
        <taxon>Rhabditina</taxon>
        <taxon>Rhabditomorpha</taxon>
        <taxon>Rhabditoidea</taxon>
        <taxon>Rhabditidae</taxon>
        <taxon>Peloderinae</taxon>
        <taxon>Caenorhabditis</taxon>
    </lineage>
</organism>
<dbReference type="SUPFAM" id="SSF53150">
    <property type="entry name" value="DNA repair protein MutS, domain II"/>
    <property type="match status" value="1"/>
</dbReference>
<dbReference type="PANTHER" id="PTHR11361:SF21">
    <property type="entry name" value="MUTS PROTEIN HOMOLOG 4"/>
    <property type="match status" value="1"/>
</dbReference>
<evidence type="ECO:0000313" key="8">
    <source>
        <dbReference type="EMBL" id="CAD6194987.1"/>
    </source>
</evidence>
<proteinExistence type="inferred from homology"/>
<dbReference type="Gene3D" id="3.30.420.110">
    <property type="entry name" value="MutS, connector domain"/>
    <property type="match status" value="1"/>
</dbReference>
<dbReference type="GO" id="GO:0005524">
    <property type="term" value="F:ATP binding"/>
    <property type="evidence" value="ECO:0007669"/>
    <property type="project" value="UniProtKB-KW"/>
</dbReference>
<dbReference type="EMBL" id="CAJGYM010000050">
    <property type="protein sequence ID" value="CAD6194987.1"/>
    <property type="molecule type" value="Genomic_DNA"/>
</dbReference>
<feature type="compositionally biased region" description="Low complexity" evidence="6">
    <location>
        <begin position="43"/>
        <end position="55"/>
    </location>
</feature>
<dbReference type="InterPro" id="IPR000432">
    <property type="entry name" value="DNA_mismatch_repair_MutS_C"/>
</dbReference>
<dbReference type="Gene3D" id="1.10.1420.10">
    <property type="match status" value="1"/>
</dbReference>
<reference evidence="8" key="1">
    <citation type="submission" date="2020-10" db="EMBL/GenBank/DDBJ databases">
        <authorList>
            <person name="Kikuchi T."/>
        </authorList>
    </citation>
    <scope>NUCLEOTIDE SEQUENCE</scope>
    <source>
        <strain evidence="8">NKZ352</strain>
    </source>
</reference>
<dbReference type="Proteomes" id="UP000835052">
    <property type="component" value="Unassembled WGS sequence"/>
</dbReference>
<dbReference type="InterPro" id="IPR011184">
    <property type="entry name" value="DNA_mismatch_repair_Msh2"/>
</dbReference>
<dbReference type="InterPro" id="IPR007696">
    <property type="entry name" value="DNA_mismatch_repair_MutS_core"/>
</dbReference>
<dbReference type="InterPro" id="IPR027417">
    <property type="entry name" value="P-loop_NTPase"/>
</dbReference>
<evidence type="ECO:0000256" key="6">
    <source>
        <dbReference type="SAM" id="MobiDB-lite"/>
    </source>
</evidence>
<sequence length="729" mass="82337">MTSKRPIRQRRFSPPCLPLNSESSEMSVEDRSNYLDSREKSMLRNTSSNTMNTSTRNGSTIIAVMEGRGNLDGRLGLAQQDVRYPEIEFCEFVDSREYSRLKTMIQVADAYEVVIPQVIEEKGSTKLLGEALTAAFPDLKITVIHMRHFNSRRGVEMAQLLANKEVSSFDESSLEKSLAMAAFSTLTKYVQETRVVHFLKESLRIRDIPIENTCMIDFASWDSLELLDSQQPARRTGRKERRSLLSVINHTLTVNGARLLRSNLLQPSADVQLIEDRLDAVEQLRSMPQVLEKLRLLLSRAHELDTIMAMCIQSSSSWTVQSSEANVNQIIKLFQTLQVLDAIRDVLDIKEVTCVILRAKVKYLSDPRFIKMLNILETRIELKKISGKKNSLAIRNLTCLAVREGVSVNLDVARKAYTELIAKVDEVSEELKIYLPDQPTARISYSNVRRFHYTLVNKDISSIILPPYFTDVIRHRSSITFSSRALTIMNDRITCAVSEVMLASDVVVFDLIEIIRPLLPVLYYAMDALSTIDFLYSIATYANLRNAVRPRFGDCFAVSQGRHPTLDWAKQGNIVTNDACLTRECRFALITGPNMAGKSTYLKQMAQLCILGLSGCPIPAASAVLPVLKRIFSRIGHNDSIHRNKSAFAMEMSDAASIMHNADESSLVILDELARSTSTEEGIAISYAISEKIIALKCFTFFATHFLDLAVLEHRYTEVEKYRLQIIYP</sequence>
<feature type="region of interest" description="Disordered" evidence="6">
    <location>
        <begin position="1"/>
        <end position="55"/>
    </location>
</feature>
<keyword evidence="3" id="KW-0067">ATP-binding</keyword>
<dbReference type="GO" id="GO:0007131">
    <property type="term" value="P:reciprocal meiotic recombination"/>
    <property type="evidence" value="ECO:0007669"/>
    <property type="project" value="TreeGrafter"/>
</dbReference>
<dbReference type="GO" id="GO:0005634">
    <property type="term" value="C:nucleus"/>
    <property type="evidence" value="ECO:0007669"/>
    <property type="project" value="TreeGrafter"/>
</dbReference>
<protein>
    <recommendedName>
        <fullName evidence="7">DNA mismatch repair proteins mutS family domain-containing protein</fullName>
    </recommendedName>
</protein>
<dbReference type="Pfam" id="PF05192">
    <property type="entry name" value="MutS_III"/>
    <property type="match status" value="1"/>
</dbReference>
<name>A0A8S1HIN9_9PELO</name>
<dbReference type="Pfam" id="PF00488">
    <property type="entry name" value="MutS_V"/>
    <property type="match status" value="1"/>
</dbReference>
<dbReference type="InterPro" id="IPR036678">
    <property type="entry name" value="MutS_con_dom_sf"/>
</dbReference>
<dbReference type="PANTHER" id="PTHR11361">
    <property type="entry name" value="DNA MISMATCH REPAIR PROTEIN MUTS FAMILY MEMBER"/>
    <property type="match status" value="1"/>
</dbReference>
<dbReference type="PROSITE" id="PS00486">
    <property type="entry name" value="DNA_MISMATCH_REPAIR_2"/>
    <property type="match status" value="1"/>
</dbReference>
<feature type="compositionally biased region" description="Basic and acidic residues" evidence="6">
    <location>
        <begin position="28"/>
        <end position="42"/>
    </location>
</feature>
<evidence type="ECO:0000256" key="3">
    <source>
        <dbReference type="ARBA" id="ARBA00022840"/>
    </source>
</evidence>
<feature type="compositionally biased region" description="Basic residues" evidence="6">
    <location>
        <begin position="1"/>
        <end position="11"/>
    </location>
</feature>
<dbReference type="SUPFAM" id="SSF48334">
    <property type="entry name" value="DNA repair protein MutS, domain III"/>
    <property type="match status" value="1"/>
</dbReference>
<keyword evidence="4" id="KW-0238">DNA-binding</keyword>
<evidence type="ECO:0000256" key="5">
    <source>
        <dbReference type="ARBA" id="ARBA00023254"/>
    </source>
</evidence>
<evidence type="ECO:0000256" key="1">
    <source>
        <dbReference type="ARBA" id="ARBA00006271"/>
    </source>
</evidence>
<dbReference type="SUPFAM" id="SSF52540">
    <property type="entry name" value="P-loop containing nucleoside triphosphate hydrolases"/>
    <property type="match status" value="1"/>
</dbReference>
<evidence type="ECO:0000256" key="4">
    <source>
        <dbReference type="ARBA" id="ARBA00023125"/>
    </source>
</evidence>
<dbReference type="GO" id="GO:0006298">
    <property type="term" value="P:mismatch repair"/>
    <property type="evidence" value="ECO:0007669"/>
    <property type="project" value="InterPro"/>
</dbReference>
<evidence type="ECO:0000256" key="2">
    <source>
        <dbReference type="ARBA" id="ARBA00022741"/>
    </source>
</evidence>
<dbReference type="InterPro" id="IPR045076">
    <property type="entry name" value="MutS"/>
</dbReference>
<evidence type="ECO:0000259" key="7">
    <source>
        <dbReference type="PROSITE" id="PS00486"/>
    </source>
</evidence>
<feature type="domain" description="DNA mismatch repair proteins mutS family" evidence="7">
    <location>
        <begin position="666"/>
        <end position="682"/>
    </location>
</feature>
<keyword evidence="2" id="KW-0547">Nucleotide-binding</keyword>
<dbReference type="Gene3D" id="3.40.50.300">
    <property type="entry name" value="P-loop containing nucleotide triphosphate hydrolases"/>
    <property type="match status" value="1"/>
</dbReference>
<gene>
    <name evidence="8" type="ORF">CAUJ_LOCUS10906</name>
</gene>
<evidence type="ECO:0000313" key="9">
    <source>
        <dbReference type="Proteomes" id="UP000835052"/>
    </source>
</evidence>
<dbReference type="AlphaFoldDB" id="A0A8S1HIN9"/>
<dbReference type="OrthoDB" id="276261at2759"/>
<dbReference type="GO" id="GO:0030983">
    <property type="term" value="F:mismatched DNA binding"/>
    <property type="evidence" value="ECO:0007669"/>
    <property type="project" value="InterPro"/>
</dbReference>
<comment type="caution">
    <text evidence="8">The sequence shown here is derived from an EMBL/GenBank/DDBJ whole genome shotgun (WGS) entry which is preliminary data.</text>
</comment>
<dbReference type="SMART" id="SM00534">
    <property type="entry name" value="MUTSac"/>
    <property type="match status" value="1"/>
</dbReference>
<keyword evidence="9" id="KW-1185">Reference proteome</keyword>
<dbReference type="PIRSF" id="PIRSF005813">
    <property type="entry name" value="MSH2"/>
    <property type="match status" value="1"/>
</dbReference>
<dbReference type="InterPro" id="IPR036187">
    <property type="entry name" value="DNA_mismatch_repair_MutS_sf"/>
</dbReference>
<accession>A0A8S1HIN9</accession>
<comment type="similarity">
    <text evidence="1">Belongs to the DNA mismatch repair MutS family.</text>
</comment>
<keyword evidence="5" id="KW-0469">Meiosis</keyword>